<feature type="compositionally biased region" description="Basic and acidic residues" evidence="1">
    <location>
        <begin position="78"/>
        <end position="107"/>
    </location>
</feature>
<feature type="compositionally biased region" description="Low complexity" evidence="1">
    <location>
        <begin position="127"/>
        <end position="139"/>
    </location>
</feature>
<organism evidence="2 3">
    <name type="scientific">Cladonia borealis</name>
    <dbReference type="NCBI Taxonomy" id="184061"/>
    <lineage>
        <taxon>Eukaryota</taxon>
        <taxon>Fungi</taxon>
        <taxon>Dikarya</taxon>
        <taxon>Ascomycota</taxon>
        <taxon>Pezizomycotina</taxon>
        <taxon>Lecanoromycetes</taxon>
        <taxon>OSLEUM clade</taxon>
        <taxon>Lecanoromycetidae</taxon>
        <taxon>Lecanorales</taxon>
        <taxon>Lecanorineae</taxon>
        <taxon>Cladoniaceae</taxon>
        <taxon>Cladonia</taxon>
    </lineage>
</organism>
<proteinExistence type="predicted"/>
<feature type="region of interest" description="Disordered" evidence="1">
    <location>
        <begin position="1"/>
        <end position="201"/>
    </location>
</feature>
<feature type="compositionally biased region" description="Basic and acidic residues" evidence="1">
    <location>
        <begin position="181"/>
        <end position="192"/>
    </location>
</feature>
<reference evidence="2" key="1">
    <citation type="submission" date="2023-03" db="EMBL/GenBank/DDBJ databases">
        <title>Complete genome of Cladonia borealis.</title>
        <authorList>
            <person name="Park H."/>
        </authorList>
    </citation>
    <scope>NUCLEOTIDE SEQUENCE</scope>
    <source>
        <strain evidence="2">ANT050790</strain>
    </source>
</reference>
<evidence type="ECO:0000313" key="3">
    <source>
        <dbReference type="Proteomes" id="UP001166286"/>
    </source>
</evidence>
<evidence type="ECO:0000313" key="2">
    <source>
        <dbReference type="EMBL" id="KAK0513667.1"/>
    </source>
</evidence>
<dbReference type="EMBL" id="JAFEKC020000007">
    <property type="protein sequence ID" value="KAK0513667.1"/>
    <property type="molecule type" value="Genomic_DNA"/>
</dbReference>
<sequence length="201" mass="21649">MTYTPPETRSASNNITLNIKRTSPHSTSNPIHSTSATKSPHSNTTAPKQTFNPDGTRKYLNIRPAGGQPFPLKKGKRYLAEDHKDGIKMKEKGATSSAKERKAKSERAAGSVSGMKDEERGIKQEAVSVSRQHSSQDSDSSPERPLIEVLRSMRRGGEKVEGSASGQVGMNGGATEESEDERGRKMVRDAGKRGGGTRGGK</sequence>
<dbReference type="AlphaFoldDB" id="A0AA39R2E2"/>
<keyword evidence="3" id="KW-1185">Reference proteome</keyword>
<dbReference type="Proteomes" id="UP001166286">
    <property type="component" value="Unassembled WGS sequence"/>
</dbReference>
<name>A0AA39R2E2_9LECA</name>
<evidence type="ECO:0000256" key="1">
    <source>
        <dbReference type="SAM" id="MobiDB-lite"/>
    </source>
</evidence>
<comment type="caution">
    <text evidence="2">The sequence shown here is derived from an EMBL/GenBank/DDBJ whole genome shotgun (WGS) entry which is preliminary data.</text>
</comment>
<gene>
    <name evidence="2" type="ORF">JMJ35_004031</name>
</gene>
<protein>
    <submittedName>
        <fullName evidence="2">Uncharacterized protein</fullName>
    </submittedName>
</protein>
<accession>A0AA39R2E2</accession>
<feature type="compositionally biased region" description="Polar residues" evidence="1">
    <location>
        <begin position="1"/>
        <end position="53"/>
    </location>
</feature>